<keyword evidence="3" id="KW-1185">Reference proteome</keyword>
<dbReference type="GeneID" id="93583599"/>
<sequence>MVRFPTVAKLKIDVMRFKKRNFAEIVMRFSGLEELEVLVWLIDFEGDDDEMVPRYGREKVVWKDILGLKKLKKAVLPWPLVVGGGFQQVSKNHLKDPVAWWVREWGKMGEEGVIENARFVMWKYEVGEEFLDFKIMREGNHTYWRVEHGKRRYEGTLDQLPLLWDLKEMIETGTVDVDIGGWEVEEGVEDEDGGYESEGGGMEFEPWEE</sequence>
<evidence type="ECO:0000256" key="1">
    <source>
        <dbReference type="SAM" id="MobiDB-lite"/>
    </source>
</evidence>
<organism evidence="2 3">
    <name type="scientific">Arthrobotrys flagrans</name>
    <name type="common">Nematode-trapping fungus</name>
    <name type="synonym">Trichothecium flagrans</name>
    <dbReference type="NCBI Taxonomy" id="97331"/>
    <lineage>
        <taxon>Eukaryota</taxon>
        <taxon>Fungi</taxon>
        <taxon>Dikarya</taxon>
        <taxon>Ascomycota</taxon>
        <taxon>Pezizomycotina</taxon>
        <taxon>Orbiliomycetes</taxon>
        <taxon>Orbiliales</taxon>
        <taxon>Orbiliaceae</taxon>
        <taxon>Arthrobotrys</taxon>
    </lineage>
</organism>
<dbReference type="OrthoDB" id="5356172at2759"/>
<accession>A0A437AGQ0</accession>
<evidence type="ECO:0000313" key="3">
    <source>
        <dbReference type="Proteomes" id="UP000283090"/>
    </source>
</evidence>
<reference evidence="2 3" key="1">
    <citation type="submission" date="2019-01" db="EMBL/GenBank/DDBJ databases">
        <title>Intercellular communication is required for trap formation in the nematode-trapping fungus Duddingtonia flagrans.</title>
        <authorList>
            <person name="Youssar L."/>
            <person name="Wernet V."/>
            <person name="Hensel N."/>
            <person name="Hildebrandt H.-G."/>
            <person name="Fischer R."/>
        </authorList>
    </citation>
    <scope>NUCLEOTIDE SEQUENCE [LARGE SCALE GENOMIC DNA]</scope>
    <source>
        <strain evidence="2 3">CBS H-5679</strain>
    </source>
</reference>
<protein>
    <submittedName>
        <fullName evidence="2">Uncharacterized protein</fullName>
    </submittedName>
</protein>
<dbReference type="EMBL" id="SAEB01000001">
    <property type="protein sequence ID" value="RVD90314.1"/>
    <property type="molecule type" value="Genomic_DNA"/>
</dbReference>
<proteinExistence type="predicted"/>
<dbReference type="Proteomes" id="UP000283090">
    <property type="component" value="Unassembled WGS sequence"/>
</dbReference>
<dbReference type="RefSeq" id="XP_067495858.1">
    <property type="nucleotide sequence ID" value="XM_067629881.1"/>
</dbReference>
<dbReference type="AlphaFoldDB" id="A0A437AGQ0"/>
<comment type="caution">
    <text evidence="2">The sequence shown here is derived from an EMBL/GenBank/DDBJ whole genome shotgun (WGS) entry which is preliminary data.</text>
</comment>
<name>A0A437AGQ0_ARTFL</name>
<feature type="region of interest" description="Disordered" evidence="1">
    <location>
        <begin position="188"/>
        <end position="209"/>
    </location>
</feature>
<evidence type="ECO:0000313" key="2">
    <source>
        <dbReference type="EMBL" id="RVD90314.1"/>
    </source>
</evidence>
<dbReference type="VEuPathDB" id="FungiDB:DFL_001288"/>
<gene>
    <name evidence="2" type="ORF">DFL_001288</name>
</gene>